<dbReference type="EMBL" id="MK482088">
    <property type="protein sequence ID" value="QFC18170.1"/>
    <property type="molecule type" value="Genomic_DNA"/>
</dbReference>
<protein>
    <recommendedName>
        <fullName evidence="3 7">UDP-glucose 6-dehydrogenase</fullName>
        <ecNumber evidence="3 7">1.1.1.22</ecNumber>
    </recommendedName>
</protein>
<sequence>MKIAVAGTGYVGLSNAMLLAQNHEVVALDIVPEKVELLNKKQSPIVDAEIEHFLENRELNFIATTDKQKAYQGAEYVVIATPTDYDSATHYFNTSSVEAVIRDVMSINPDAVMVIKSTVPVGYTARIKEELGCKNVIFSPEFLREGKALYDNLHPSRIIVGERSERAEVFASLLVEGAVKEDIQVLFTDSTEAEAVKLFSNTYLAMRVAYFNELDSYAEAHGLDARQIIEGVGLDPRIGNHYNNPSFGYGGYCLPKDTKQLLANYQDVPNNIIGAIVDANRTRKDFVAEAILKREPKVVGIYRLIMKAGSDNFRASSIQGIMKRIKAKGVEVVVYEPVLKEEDFFNSRVIKDLNEFKQSADVIVSNRMVEELSDVADKVYTRDLFGSD</sequence>
<comment type="similarity">
    <text evidence="2 7">Belongs to the UDP-glucose/GDP-mannose dehydrogenase family.</text>
</comment>
<feature type="binding site" evidence="9">
    <location>
        <begin position="142"/>
        <end position="145"/>
    </location>
    <ligand>
        <name>substrate</name>
    </ligand>
</feature>
<feature type="binding site" evidence="9">
    <location>
        <position position="250"/>
    </location>
    <ligand>
        <name>substrate</name>
    </ligand>
</feature>
<evidence type="ECO:0000259" key="11">
    <source>
        <dbReference type="SMART" id="SM00984"/>
    </source>
</evidence>
<dbReference type="SUPFAM" id="SSF51735">
    <property type="entry name" value="NAD(P)-binding Rossmann-fold domains"/>
    <property type="match status" value="1"/>
</dbReference>
<dbReference type="PIRSF" id="PIRSF000124">
    <property type="entry name" value="UDPglc_GDPman_dh"/>
    <property type="match status" value="1"/>
</dbReference>
<dbReference type="GO" id="GO:0051287">
    <property type="term" value="F:NAD binding"/>
    <property type="evidence" value="ECO:0007669"/>
    <property type="project" value="InterPro"/>
</dbReference>
<dbReference type="InterPro" id="IPR013328">
    <property type="entry name" value="6PGD_dom2"/>
</dbReference>
<feature type="binding site" evidence="9">
    <location>
        <position position="197"/>
    </location>
    <ligand>
        <name>substrate</name>
    </ligand>
</feature>
<comment type="catalytic activity">
    <reaction evidence="6 7">
        <text>UDP-alpha-D-glucose + 2 NAD(+) + H2O = UDP-alpha-D-glucuronate + 2 NADH + 3 H(+)</text>
        <dbReference type="Rhea" id="RHEA:23596"/>
        <dbReference type="ChEBI" id="CHEBI:15377"/>
        <dbReference type="ChEBI" id="CHEBI:15378"/>
        <dbReference type="ChEBI" id="CHEBI:57540"/>
        <dbReference type="ChEBI" id="CHEBI:57945"/>
        <dbReference type="ChEBI" id="CHEBI:58052"/>
        <dbReference type="ChEBI" id="CHEBI:58885"/>
        <dbReference type="EC" id="1.1.1.22"/>
    </reaction>
</comment>
<dbReference type="SMART" id="SM00984">
    <property type="entry name" value="UDPG_MGDP_dh_C"/>
    <property type="match status" value="1"/>
</dbReference>
<keyword evidence="4 7" id="KW-0560">Oxidoreductase</keyword>
<dbReference type="PIRSF" id="PIRSF500134">
    <property type="entry name" value="UDPglc_DH_bac"/>
    <property type="match status" value="1"/>
</dbReference>
<dbReference type="Gene3D" id="1.10.1040.10">
    <property type="entry name" value="N-(1-d-carboxylethyl)-l-norvaline Dehydrogenase, domain 2"/>
    <property type="match status" value="1"/>
</dbReference>
<feature type="domain" description="UDP-glucose/GDP-mannose dehydrogenase C-terminal" evidence="11">
    <location>
        <begin position="300"/>
        <end position="387"/>
    </location>
</feature>
<dbReference type="InterPro" id="IPR036291">
    <property type="entry name" value="NAD(P)-bd_dom_sf"/>
</dbReference>
<evidence type="ECO:0000256" key="7">
    <source>
        <dbReference type="PIRNR" id="PIRNR000124"/>
    </source>
</evidence>
<dbReference type="GO" id="GO:0006065">
    <property type="term" value="P:UDP-glucuronate biosynthetic process"/>
    <property type="evidence" value="ECO:0007669"/>
    <property type="project" value="UniProtKB-UniPathway"/>
</dbReference>
<organism evidence="12">
    <name type="scientific">Vibrio parahaemolyticus</name>
    <dbReference type="NCBI Taxonomy" id="670"/>
    <lineage>
        <taxon>Bacteria</taxon>
        <taxon>Pseudomonadati</taxon>
        <taxon>Pseudomonadota</taxon>
        <taxon>Gammaproteobacteria</taxon>
        <taxon>Vibrionales</taxon>
        <taxon>Vibrionaceae</taxon>
        <taxon>Vibrio</taxon>
    </lineage>
</organism>
<dbReference type="InterPro" id="IPR017476">
    <property type="entry name" value="UDP-Glc/GDP-Man"/>
</dbReference>
<feature type="binding site" evidence="9">
    <location>
        <position position="306"/>
    </location>
    <ligand>
        <name>substrate</name>
    </ligand>
</feature>
<feature type="binding site" evidence="10">
    <location>
        <position position="145"/>
    </location>
    <ligand>
        <name>NAD(+)</name>
        <dbReference type="ChEBI" id="CHEBI:57540"/>
    </ligand>
</feature>
<evidence type="ECO:0000256" key="2">
    <source>
        <dbReference type="ARBA" id="ARBA00006601"/>
    </source>
</evidence>
<evidence type="ECO:0000256" key="8">
    <source>
        <dbReference type="PIRSR" id="PIRSR500134-1"/>
    </source>
</evidence>
<reference evidence="12" key="1">
    <citation type="journal article" date="2019" name="Int. J. Food Microbiol.">
        <title>Developing a novel molecular serotyping system based on capsular polysaccharide synthesis gene clusters of Vibrio parahaemolyticus.</title>
        <authorList>
            <person name="Pang Y."/>
            <person name="Guo X."/>
            <person name="Tian X."/>
            <person name="Liu F."/>
            <person name="Wang L."/>
            <person name="Wu J."/>
            <person name="Zhang S."/>
            <person name="Li S."/>
            <person name="Liu B."/>
        </authorList>
    </citation>
    <scope>NUCLEOTIDE SEQUENCE</scope>
    <source>
        <strain evidence="12">G3565</strain>
    </source>
</reference>
<evidence type="ECO:0000313" key="12">
    <source>
        <dbReference type="EMBL" id="QFC18170.1"/>
    </source>
</evidence>
<feature type="binding site" evidence="9">
    <location>
        <position position="388"/>
    </location>
    <ligand>
        <name>substrate</name>
    </ligand>
</feature>
<evidence type="ECO:0000256" key="10">
    <source>
        <dbReference type="PIRSR" id="PIRSR500134-3"/>
    </source>
</evidence>
<dbReference type="FunFam" id="1.10.1040.10:FF:000026">
    <property type="entry name" value="UDP-glucose 6-dehydrogenase"/>
    <property type="match status" value="1"/>
</dbReference>
<feature type="binding site" evidence="10">
    <location>
        <position position="29"/>
    </location>
    <ligand>
        <name>NAD(+)</name>
        <dbReference type="ChEBI" id="CHEBI:57540"/>
    </ligand>
</feature>
<dbReference type="Gene3D" id="3.40.50.720">
    <property type="entry name" value="NAD(P)-binding Rossmann-like Domain"/>
    <property type="match status" value="2"/>
</dbReference>
<dbReference type="PANTHER" id="PTHR43750:SF2">
    <property type="entry name" value="UDP-GLUCOSE 6-DEHYDROGENASE"/>
    <property type="match status" value="1"/>
</dbReference>
<dbReference type="InterPro" id="IPR028357">
    <property type="entry name" value="UDPglc_DH_bac"/>
</dbReference>
<dbReference type="Pfam" id="PF03720">
    <property type="entry name" value="UDPG_MGDP_dh_C"/>
    <property type="match status" value="1"/>
</dbReference>
<proteinExistence type="inferred from homology"/>
<dbReference type="GO" id="GO:0000271">
    <property type="term" value="P:polysaccharide biosynthetic process"/>
    <property type="evidence" value="ECO:0007669"/>
    <property type="project" value="InterPro"/>
</dbReference>
<name>A0A5P4S749_VIBPH</name>
<evidence type="ECO:0000256" key="1">
    <source>
        <dbReference type="ARBA" id="ARBA00004701"/>
    </source>
</evidence>
<feature type="binding site" evidence="10">
    <location>
        <position position="118"/>
    </location>
    <ligand>
        <name>NAD(+)</name>
        <dbReference type="ChEBI" id="CHEBI:57540"/>
    </ligand>
</feature>
<dbReference type="InterPro" id="IPR014027">
    <property type="entry name" value="UDP-Glc/GDP-Man_DH_C"/>
</dbReference>
<comment type="pathway">
    <text evidence="1">Nucleotide-sugar biosynthesis; UDP-alpha-D-glucuronate biosynthesis; UDP-alpha-D-glucuronate from UDP-alpha-D-glucose: step 1/1.</text>
</comment>
<dbReference type="InterPro" id="IPR036220">
    <property type="entry name" value="UDP-Glc/GDP-Man_DH_C_sf"/>
</dbReference>
<dbReference type="PANTHER" id="PTHR43750">
    <property type="entry name" value="UDP-GLUCOSE 6-DEHYDROGENASE TUAD"/>
    <property type="match status" value="1"/>
</dbReference>
<dbReference type="InterPro" id="IPR001732">
    <property type="entry name" value="UDP-Glc/GDP-Man_DH_N"/>
</dbReference>
<gene>
    <name evidence="12" type="primary">ugd</name>
</gene>
<dbReference type="SUPFAM" id="SSF48179">
    <property type="entry name" value="6-phosphogluconate dehydrogenase C-terminal domain-like"/>
    <property type="match status" value="1"/>
</dbReference>
<dbReference type="FunFam" id="3.40.50.720:FF:000297">
    <property type="entry name" value="UDP-glucose 6-dehydrogenase"/>
    <property type="match status" value="1"/>
</dbReference>
<dbReference type="InterPro" id="IPR008927">
    <property type="entry name" value="6-PGluconate_DH-like_C_sf"/>
</dbReference>
<dbReference type="GO" id="GO:0003979">
    <property type="term" value="F:UDP-glucose 6-dehydrogenase activity"/>
    <property type="evidence" value="ECO:0007669"/>
    <property type="project" value="UniProtKB-EC"/>
</dbReference>
<feature type="binding site" evidence="10">
    <location>
        <position position="256"/>
    </location>
    <ligand>
        <name>NAD(+)</name>
        <dbReference type="ChEBI" id="CHEBI:57540"/>
    </ligand>
</feature>
<evidence type="ECO:0000256" key="9">
    <source>
        <dbReference type="PIRSR" id="PIRSR500134-2"/>
    </source>
</evidence>
<feature type="binding site" evidence="9">
    <location>
        <begin position="242"/>
        <end position="246"/>
    </location>
    <ligand>
        <name>substrate</name>
    </ligand>
</feature>
<dbReference type="Pfam" id="PF03721">
    <property type="entry name" value="UDPG_MGDP_dh_N"/>
    <property type="match status" value="1"/>
</dbReference>
<feature type="binding site" evidence="10">
    <location>
        <position position="34"/>
    </location>
    <ligand>
        <name>NAD(+)</name>
        <dbReference type="ChEBI" id="CHEBI:57540"/>
    </ligand>
</feature>
<keyword evidence="5 7" id="KW-0520">NAD</keyword>
<dbReference type="Pfam" id="PF00984">
    <property type="entry name" value="UDPG_MGDP_dh"/>
    <property type="match status" value="1"/>
</dbReference>
<feature type="binding site" evidence="10">
    <location>
        <position position="314"/>
    </location>
    <ligand>
        <name>NAD(+)</name>
        <dbReference type="ChEBI" id="CHEBI:57540"/>
    </ligand>
</feature>
<dbReference type="SUPFAM" id="SSF52413">
    <property type="entry name" value="UDP-glucose/GDP-mannose dehydrogenase C-terminal domain"/>
    <property type="match status" value="1"/>
</dbReference>
<feature type="binding site" evidence="10">
    <location>
        <position position="83"/>
    </location>
    <ligand>
        <name>NAD(+)</name>
        <dbReference type="ChEBI" id="CHEBI:57540"/>
    </ligand>
</feature>
<accession>A0A5P4S749</accession>
<dbReference type="NCBIfam" id="TIGR03026">
    <property type="entry name" value="NDP-sugDHase"/>
    <property type="match status" value="1"/>
</dbReference>
<evidence type="ECO:0000256" key="6">
    <source>
        <dbReference type="ARBA" id="ARBA00047473"/>
    </source>
</evidence>
<dbReference type="AlphaFoldDB" id="A0A5P4S749"/>
<dbReference type="EC" id="1.1.1.22" evidence="3 7"/>
<feature type="active site" description="Nucleophile" evidence="8">
    <location>
        <position position="253"/>
    </location>
</feature>
<dbReference type="InterPro" id="IPR014026">
    <property type="entry name" value="UDP-Glc/GDP-Man_DH_dimer"/>
</dbReference>
<evidence type="ECO:0000256" key="4">
    <source>
        <dbReference type="ARBA" id="ARBA00023002"/>
    </source>
</evidence>
<dbReference type="UniPathway" id="UPA00038">
    <property type="reaction ID" value="UER00491"/>
</dbReference>
<evidence type="ECO:0000256" key="3">
    <source>
        <dbReference type="ARBA" id="ARBA00012954"/>
    </source>
</evidence>
<feature type="binding site" evidence="9">
    <location>
        <position position="307"/>
    </location>
    <ligand>
        <name>substrate</name>
    </ligand>
</feature>
<evidence type="ECO:0000256" key="5">
    <source>
        <dbReference type="ARBA" id="ARBA00023027"/>
    </source>
</evidence>